<dbReference type="EMBL" id="JAZHXI010000004">
    <property type="protein sequence ID" value="KAL2072452.1"/>
    <property type="molecule type" value="Genomic_DNA"/>
</dbReference>
<evidence type="ECO:0008006" key="3">
    <source>
        <dbReference type="Google" id="ProtNLM"/>
    </source>
</evidence>
<dbReference type="SUPFAM" id="SSF56112">
    <property type="entry name" value="Protein kinase-like (PK-like)"/>
    <property type="match status" value="1"/>
</dbReference>
<evidence type="ECO:0000313" key="1">
    <source>
        <dbReference type="EMBL" id="KAL2072452.1"/>
    </source>
</evidence>
<protein>
    <recommendedName>
        <fullName evidence="3">Aminoglycoside phosphotransferase domain-containing protein</fullName>
    </recommendedName>
</protein>
<accession>A0ABR4CSA1</accession>
<dbReference type="Gene3D" id="3.90.1200.10">
    <property type="match status" value="1"/>
</dbReference>
<comment type="caution">
    <text evidence="1">The sequence shown here is derived from an EMBL/GenBank/DDBJ whole genome shotgun (WGS) entry which is preliminary data.</text>
</comment>
<dbReference type="InterPro" id="IPR011009">
    <property type="entry name" value="Kinase-like_dom_sf"/>
</dbReference>
<name>A0ABR4CSA1_9HELO</name>
<gene>
    <name evidence="1" type="ORF">VTL71DRAFT_11795</name>
</gene>
<keyword evidence="2" id="KW-1185">Reference proteome</keyword>
<evidence type="ECO:0000313" key="2">
    <source>
        <dbReference type="Proteomes" id="UP001595075"/>
    </source>
</evidence>
<organism evidence="1 2">
    <name type="scientific">Oculimacula yallundae</name>
    <dbReference type="NCBI Taxonomy" id="86028"/>
    <lineage>
        <taxon>Eukaryota</taxon>
        <taxon>Fungi</taxon>
        <taxon>Dikarya</taxon>
        <taxon>Ascomycota</taxon>
        <taxon>Pezizomycotina</taxon>
        <taxon>Leotiomycetes</taxon>
        <taxon>Helotiales</taxon>
        <taxon>Ploettnerulaceae</taxon>
        <taxon>Oculimacula</taxon>
    </lineage>
</organism>
<proteinExistence type="predicted"/>
<reference evidence="1 2" key="1">
    <citation type="journal article" date="2024" name="Commun. Biol.">
        <title>Comparative genomic analysis of thermophilic fungi reveals convergent evolutionary adaptations and gene losses.</title>
        <authorList>
            <person name="Steindorff A.S."/>
            <person name="Aguilar-Pontes M.V."/>
            <person name="Robinson A.J."/>
            <person name="Andreopoulos B."/>
            <person name="LaButti K."/>
            <person name="Kuo A."/>
            <person name="Mondo S."/>
            <person name="Riley R."/>
            <person name="Otillar R."/>
            <person name="Haridas S."/>
            <person name="Lipzen A."/>
            <person name="Grimwood J."/>
            <person name="Schmutz J."/>
            <person name="Clum A."/>
            <person name="Reid I.D."/>
            <person name="Moisan M.C."/>
            <person name="Butler G."/>
            <person name="Nguyen T.T.M."/>
            <person name="Dewar K."/>
            <person name="Conant G."/>
            <person name="Drula E."/>
            <person name="Henrissat B."/>
            <person name="Hansel C."/>
            <person name="Singer S."/>
            <person name="Hutchinson M.I."/>
            <person name="de Vries R.P."/>
            <person name="Natvig D.O."/>
            <person name="Powell A.J."/>
            <person name="Tsang A."/>
            <person name="Grigoriev I.V."/>
        </authorList>
    </citation>
    <scope>NUCLEOTIDE SEQUENCE [LARGE SCALE GENOMIC DNA]</scope>
    <source>
        <strain evidence="1 2">CBS 494.80</strain>
    </source>
</reference>
<sequence length="241" mass="27477">MSVQLPSNENILDFCRLYYRSGARTVVYPSYDAPIAFIKIVQSGVESEIANQKFAFNALEALHEQERAGIRVPKIYRVLEAASTRYIIMEFPYNAAPRPIGGGIIRHPLFKDTIASIEYPSVDLLQSHIKALANMPRTNSLDINFRNEDLCFCYSDLFEGNFIFTNEGDLYVVDFEHASVLPASFITYALDQPRPAYIAIKNNISLPYENLEAMKVARHNFTIRSRKAVKAYLYAILTFRL</sequence>
<dbReference type="Proteomes" id="UP001595075">
    <property type="component" value="Unassembled WGS sequence"/>
</dbReference>